<organism evidence="5 6">
    <name type="scientific">Araneus ventricosus</name>
    <name type="common">Orbweaver spider</name>
    <name type="synonym">Epeira ventricosa</name>
    <dbReference type="NCBI Taxonomy" id="182803"/>
    <lineage>
        <taxon>Eukaryota</taxon>
        <taxon>Metazoa</taxon>
        <taxon>Ecdysozoa</taxon>
        <taxon>Arthropoda</taxon>
        <taxon>Chelicerata</taxon>
        <taxon>Arachnida</taxon>
        <taxon>Araneae</taxon>
        <taxon>Araneomorphae</taxon>
        <taxon>Entelegynae</taxon>
        <taxon>Araneoidea</taxon>
        <taxon>Araneidae</taxon>
        <taxon>Araneus</taxon>
    </lineage>
</organism>
<dbReference type="Gene3D" id="1.10.10.60">
    <property type="entry name" value="Homeodomain-like"/>
    <property type="match status" value="1"/>
</dbReference>
<protein>
    <recommendedName>
        <fullName evidence="7">Transposase IS30-like HTH domain-containing protein</fullName>
    </recommendedName>
</protein>
<name>A0A4Y2H4E0_ARAVE</name>
<evidence type="ECO:0000256" key="4">
    <source>
        <dbReference type="SAM" id="MobiDB-lite"/>
    </source>
</evidence>
<dbReference type="OrthoDB" id="6510373at2759"/>
<keyword evidence="3" id="KW-0443">Lipid metabolism</keyword>
<sequence length="211" mass="23716">MPKALQLSNEEVNKILHLKLLCKTVKEILKLLNRSKSMIYRVLTRKTPYEPKPCSGRPRVADIRRDRQLQRMAFKSENYKIFLHKLFDCIGKKPSQTDASTAPLSRPLLEHFGQTNSSGNYTTNSSQEGSSESSASSGQTAVHSRHSAPVPLYVPGRILHLSRADSGFSGRWVSSDYFNQIIISPTMISDHMVYNVHNALRQLVTSSGNFP</sequence>
<dbReference type="GO" id="GO:0019369">
    <property type="term" value="P:arachidonate metabolic process"/>
    <property type="evidence" value="ECO:0007669"/>
    <property type="project" value="TreeGrafter"/>
</dbReference>
<dbReference type="GO" id="GO:0046340">
    <property type="term" value="P:diacylglycerol catabolic process"/>
    <property type="evidence" value="ECO:0007669"/>
    <property type="project" value="TreeGrafter"/>
</dbReference>
<dbReference type="GO" id="GO:0016298">
    <property type="term" value="F:lipase activity"/>
    <property type="evidence" value="ECO:0007669"/>
    <property type="project" value="TreeGrafter"/>
</dbReference>
<dbReference type="AlphaFoldDB" id="A0A4Y2H4E0"/>
<evidence type="ECO:0000256" key="3">
    <source>
        <dbReference type="ARBA" id="ARBA00023098"/>
    </source>
</evidence>
<dbReference type="PANTHER" id="PTHR45792">
    <property type="entry name" value="DIACYLGLYCEROL LIPASE HOMOLOG-RELATED"/>
    <property type="match status" value="1"/>
</dbReference>
<feature type="compositionally biased region" description="Low complexity" evidence="4">
    <location>
        <begin position="115"/>
        <end position="139"/>
    </location>
</feature>
<evidence type="ECO:0000256" key="1">
    <source>
        <dbReference type="ARBA" id="ARBA00022801"/>
    </source>
</evidence>
<evidence type="ECO:0000313" key="5">
    <source>
        <dbReference type="EMBL" id="GBM59981.1"/>
    </source>
</evidence>
<dbReference type="Proteomes" id="UP000499080">
    <property type="component" value="Unassembled WGS sequence"/>
</dbReference>
<dbReference type="InterPro" id="IPR052214">
    <property type="entry name" value="DAG_Lipase-Related"/>
</dbReference>
<comment type="caution">
    <text evidence="5">The sequence shown here is derived from an EMBL/GenBank/DDBJ whole genome shotgun (WGS) entry which is preliminary data.</text>
</comment>
<feature type="region of interest" description="Disordered" evidence="4">
    <location>
        <begin position="113"/>
        <end position="146"/>
    </location>
</feature>
<proteinExistence type="predicted"/>
<dbReference type="PANTHER" id="PTHR45792:SF8">
    <property type="entry name" value="DIACYLGLYCEROL LIPASE-ALPHA"/>
    <property type="match status" value="1"/>
</dbReference>
<gene>
    <name evidence="5" type="ORF">AVEN_245580_1</name>
</gene>
<keyword evidence="2" id="KW-0442">Lipid degradation</keyword>
<dbReference type="EMBL" id="BGPR01001709">
    <property type="protein sequence ID" value="GBM59981.1"/>
    <property type="molecule type" value="Genomic_DNA"/>
</dbReference>
<evidence type="ECO:0000313" key="6">
    <source>
        <dbReference type="Proteomes" id="UP000499080"/>
    </source>
</evidence>
<evidence type="ECO:0000256" key="2">
    <source>
        <dbReference type="ARBA" id="ARBA00022963"/>
    </source>
</evidence>
<accession>A0A4Y2H4E0</accession>
<keyword evidence="1" id="KW-0378">Hydrolase</keyword>
<reference evidence="5 6" key="1">
    <citation type="journal article" date="2019" name="Sci. Rep.">
        <title>Orb-weaving spider Araneus ventricosus genome elucidates the spidroin gene catalogue.</title>
        <authorList>
            <person name="Kono N."/>
            <person name="Nakamura H."/>
            <person name="Ohtoshi R."/>
            <person name="Moran D.A.P."/>
            <person name="Shinohara A."/>
            <person name="Yoshida Y."/>
            <person name="Fujiwara M."/>
            <person name="Mori M."/>
            <person name="Tomita M."/>
            <person name="Arakawa K."/>
        </authorList>
    </citation>
    <scope>NUCLEOTIDE SEQUENCE [LARGE SCALE GENOMIC DNA]</scope>
</reference>
<keyword evidence="6" id="KW-1185">Reference proteome</keyword>
<evidence type="ECO:0008006" key="7">
    <source>
        <dbReference type="Google" id="ProtNLM"/>
    </source>
</evidence>